<dbReference type="EMBL" id="KV784357">
    <property type="protein sequence ID" value="OEU17728.1"/>
    <property type="molecule type" value="Genomic_DNA"/>
</dbReference>
<dbReference type="GO" id="GO:0008270">
    <property type="term" value="F:zinc ion binding"/>
    <property type="evidence" value="ECO:0007669"/>
    <property type="project" value="UniProtKB-KW"/>
</dbReference>
<reference evidence="7 8" key="1">
    <citation type="submission" date="2016-09" db="EMBL/GenBank/DDBJ databases">
        <title>Extensive genetic diversity and differential bi-allelic expression allows diatom success in the polar Southern Ocean.</title>
        <authorList>
            <consortium name="DOE Joint Genome Institute"/>
            <person name="Mock T."/>
            <person name="Otillar R.P."/>
            <person name="Strauss J."/>
            <person name="Dupont C."/>
            <person name="Frickenhaus S."/>
            <person name="Maumus F."/>
            <person name="Mcmullan M."/>
            <person name="Sanges R."/>
            <person name="Schmutz J."/>
            <person name="Toseland A."/>
            <person name="Valas R."/>
            <person name="Veluchamy A."/>
            <person name="Ward B.J."/>
            <person name="Allen A."/>
            <person name="Barry K."/>
            <person name="Falciatore A."/>
            <person name="Ferrante M."/>
            <person name="Fortunato A.E."/>
            <person name="Gloeckner G."/>
            <person name="Gruber A."/>
            <person name="Hipkin R."/>
            <person name="Janech M."/>
            <person name="Kroth P."/>
            <person name="Leese F."/>
            <person name="Lindquist E."/>
            <person name="Lyon B.R."/>
            <person name="Martin J."/>
            <person name="Mayer C."/>
            <person name="Parker M."/>
            <person name="Quesneville H."/>
            <person name="Raymond J."/>
            <person name="Uhlig C."/>
            <person name="Valentin K.U."/>
            <person name="Worden A.Z."/>
            <person name="Armbrust E.V."/>
            <person name="Bowler C."/>
            <person name="Green B."/>
            <person name="Moulton V."/>
            <person name="Van Oosterhout C."/>
            <person name="Grigoriev I."/>
        </authorList>
    </citation>
    <scope>NUCLEOTIDE SEQUENCE [LARGE SCALE GENOMIC DNA]</scope>
    <source>
        <strain evidence="7 8">CCMP1102</strain>
    </source>
</reference>
<name>A0A1E7FHU1_9STRA</name>
<feature type="region of interest" description="Disordered" evidence="5">
    <location>
        <begin position="340"/>
        <end position="359"/>
    </location>
</feature>
<feature type="domain" description="C3H1-type" evidence="6">
    <location>
        <begin position="220"/>
        <end position="249"/>
    </location>
</feature>
<dbReference type="AlphaFoldDB" id="A0A1E7FHU1"/>
<dbReference type="SUPFAM" id="SSF90229">
    <property type="entry name" value="CCCH zinc finger"/>
    <property type="match status" value="2"/>
</dbReference>
<evidence type="ECO:0000313" key="7">
    <source>
        <dbReference type="EMBL" id="OEU17728.1"/>
    </source>
</evidence>
<keyword evidence="2 4" id="KW-0863">Zinc-finger</keyword>
<organism evidence="7 8">
    <name type="scientific">Fragilariopsis cylindrus CCMP1102</name>
    <dbReference type="NCBI Taxonomy" id="635003"/>
    <lineage>
        <taxon>Eukaryota</taxon>
        <taxon>Sar</taxon>
        <taxon>Stramenopiles</taxon>
        <taxon>Ochrophyta</taxon>
        <taxon>Bacillariophyta</taxon>
        <taxon>Bacillariophyceae</taxon>
        <taxon>Bacillariophycidae</taxon>
        <taxon>Bacillariales</taxon>
        <taxon>Bacillariaceae</taxon>
        <taxon>Fragilariopsis</taxon>
    </lineage>
</organism>
<feature type="region of interest" description="Disordered" evidence="5">
    <location>
        <begin position="58"/>
        <end position="84"/>
    </location>
</feature>
<dbReference type="Pfam" id="PF00642">
    <property type="entry name" value="zf-CCCH"/>
    <property type="match status" value="2"/>
</dbReference>
<feature type="compositionally biased region" description="Low complexity" evidence="5">
    <location>
        <begin position="69"/>
        <end position="84"/>
    </location>
</feature>
<dbReference type="PROSITE" id="PS50103">
    <property type="entry name" value="ZF_C3H1"/>
    <property type="match status" value="2"/>
</dbReference>
<evidence type="ECO:0000313" key="8">
    <source>
        <dbReference type="Proteomes" id="UP000095751"/>
    </source>
</evidence>
<feature type="zinc finger region" description="C3H1-type" evidence="4">
    <location>
        <begin position="220"/>
        <end position="249"/>
    </location>
</feature>
<dbReference type="InParanoid" id="A0A1E7FHU1"/>
<evidence type="ECO:0000256" key="2">
    <source>
        <dbReference type="ARBA" id="ARBA00022771"/>
    </source>
</evidence>
<proteinExistence type="predicted"/>
<feature type="domain" description="C3H1-type" evidence="6">
    <location>
        <begin position="253"/>
        <end position="276"/>
    </location>
</feature>
<evidence type="ECO:0000256" key="3">
    <source>
        <dbReference type="ARBA" id="ARBA00022833"/>
    </source>
</evidence>
<feature type="region of interest" description="Disordered" evidence="5">
    <location>
        <begin position="485"/>
        <end position="507"/>
    </location>
</feature>
<dbReference type="InterPro" id="IPR000571">
    <property type="entry name" value="Znf_CCCH"/>
</dbReference>
<dbReference type="KEGG" id="fcy:FRACYDRAFT_238155"/>
<feature type="compositionally biased region" description="Basic and acidic residues" evidence="5">
    <location>
        <begin position="490"/>
        <end position="505"/>
    </location>
</feature>
<evidence type="ECO:0000256" key="4">
    <source>
        <dbReference type="PROSITE-ProRule" id="PRU00723"/>
    </source>
</evidence>
<accession>A0A1E7FHU1</accession>
<evidence type="ECO:0000256" key="5">
    <source>
        <dbReference type="SAM" id="MobiDB-lite"/>
    </source>
</evidence>
<feature type="region of interest" description="Disordered" evidence="5">
    <location>
        <begin position="281"/>
        <end position="305"/>
    </location>
</feature>
<dbReference type="Gene3D" id="2.30.30.1190">
    <property type="match status" value="1"/>
</dbReference>
<keyword evidence="3 4" id="KW-0862">Zinc</keyword>
<gene>
    <name evidence="7" type="ORF">FRACYDRAFT_238155</name>
</gene>
<keyword evidence="8" id="KW-1185">Reference proteome</keyword>
<dbReference type="Gene3D" id="4.10.1000.10">
    <property type="entry name" value="Zinc finger, CCCH-type"/>
    <property type="match status" value="1"/>
</dbReference>
<evidence type="ECO:0000259" key="6">
    <source>
        <dbReference type="PROSITE" id="PS50103"/>
    </source>
</evidence>
<evidence type="ECO:0000256" key="1">
    <source>
        <dbReference type="ARBA" id="ARBA00022723"/>
    </source>
</evidence>
<dbReference type="InterPro" id="IPR036855">
    <property type="entry name" value="Znf_CCCH_sf"/>
</dbReference>
<protein>
    <recommendedName>
        <fullName evidence="6">C3H1-type domain-containing protein</fullName>
    </recommendedName>
</protein>
<dbReference type="Proteomes" id="UP000095751">
    <property type="component" value="Unassembled WGS sequence"/>
</dbReference>
<dbReference type="SMART" id="SM00356">
    <property type="entry name" value="ZnF_C3H1"/>
    <property type="match status" value="2"/>
</dbReference>
<feature type="compositionally biased region" description="Basic and acidic residues" evidence="5">
    <location>
        <begin position="340"/>
        <end position="350"/>
    </location>
</feature>
<sequence>MNNNTTTTNGIVNINNSNDSNNFRMIEKVQFRFIDPLLSVKYSSDALGYSLFTTINNSGGGDDSRDDTSSISISSTSTTTSTTQTTTIVVPHDIIERLRQSLLTIMLFECTDNNGYEKRYVIPHLVSNATFYYYTDSCVALQLQTPEDVQQILIGIPPGSNLKIWIETTKVVVPEPSIDTRVVTVPTIAPPLPPPPVPTTDDDHLQRSYDMKAIKHPQKNSSSKPCRFFFRQGRSCQFGENCRFSHVPLEERLCRFFFQQGSCQFGENCPFSHVLLEEMGQNNQQQEHSRIKKTQSAANSGRHDNQDGGYDYYFNRVEHFGFLAGLFICDDDNKDLDHTTKDHSAHDRNENSGSSSSLSSLLSLSLDTKEMKTNSNNNSTAVENTTMTTITQQYLMPSFFDATSTTTTTTTTTSTSMSSSYFNSNSKPFALEFSSSLFQGPEREMVMILESVLNNIVVSDDNNDEDQDVNVDITNHHHHFIANANANANTDHDEGDRSNNNDNDRRKQRRYQQLLAMDWKETTALISSSSLF</sequence>
<feature type="zinc finger region" description="C3H1-type" evidence="4">
    <location>
        <begin position="253"/>
        <end position="276"/>
    </location>
</feature>
<keyword evidence="1 4" id="KW-0479">Metal-binding</keyword>
<dbReference type="OrthoDB" id="411372at2759"/>